<accession>A0A3B0A5H3</accession>
<dbReference type="GO" id="GO:0003677">
    <property type="term" value="F:DNA binding"/>
    <property type="evidence" value="ECO:0007669"/>
    <property type="project" value="InterPro"/>
</dbReference>
<dbReference type="PROSITE" id="PS50943">
    <property type="entry name" value="HTH_CROC1"/>
    <property type="match status" value="1"/>
</dbReference>
<dbReference type="AlphaFoldDB" id="A0A3B0A5H3"/>
<dbReference type="Gene3D" id="1.10.260.40">
    <property type="entry name" value="lambda repressor-like DNA-binding domains"/>
    <property type="match status" value="1"/>
</dbReference>
<dbReference type="Proteomes" id="UP000279968">
    <property type="component" value="Unassembled WGS sequence"/>
</dbReference>
<protein>
    <submittedName>
        <fullName evidence="2">XRE family transcriptional regulator</fullName>
    </submittedName>
</protein>
<sequence>MPTLHVSALIRKRSHAVYADRGVFNSIVTRVNAASWGATALTVGSAGYHARYVPVVLHDRGSGRPYGAPVNGGEQGTENPLVRLGRLIREARADLGWTQDELADASGVSRPTIQRYENAKVPAPEFDKVRAIVQALKVDAREVPVALGIVTRDEMGLPPERVRTRRFDATTEDILVMLEDPRYTDAEKLALRELLRAQLAGRPGPGGQSSAEAV</sequence>
<evidence type="ECO:0000313" key="3">
    <source>
        <dbReference type="Proteomes" id="UP000279968"/>
    </source>
</evidence>
<evidence type="ECO:0000313" key="2">
    <source>
        <dbReference type="EMBL" id="RKN55895.1"/>
    </source>
</evidence>
<organism evidence="2 3">
    <name type="scientific">Micromonospora costi</name>
    <dbReference type="NCBI Taxonomy" id="1530042"/>
    <lineage>
        <taxon>Bacteria</taxon>
        <taxon>Bacillati</taxon>
        <taxon>Actinomycetota</taxon>
        <taxon>Actinomycetes</taxon>
        <taxon>Micromonosporales</taxon>
        <taxon>Micromonosporaceae</taxon>
        <taxon>Micromonospora</taxon>
    </lineage>
</organism>
<dbReference type="EMBL" id="RBAN01000002">
    <property type="protein sequence ID" value="RKN55895.1"/>
    <property type="molecule type" value="Genomic_DNA"/>
</dbReference>
<keyword evidence="3" id="KW-1185">Reference proteome</keyword>
<dbReference type="InterPro" id="IPR010982">
    <property type="entry name" value="Lambda_DNA-bd_dom_sf"/>
</dbReference>
<dbReference type="SUPFAM" id="SSF47413">
    <property type="entry name" value="lambda repressor-like DNA-binding domains"/>
    <property type="match status" value="1"/>
</dbReference>
<dbReference type="CDD" id="cd00093">
    <property type="entry name" value="HTH_XRE"/>
    <property type="match status" value="1"/>
</dbReference>
<dbReference type="SMART" id="SM00530">
    <property type="entry name" value="HTH_XRE"/>
    <property type="match status" value="1"/>
</dbReference>
<proteinExistence type="predicted"/>
<name>A0A3B0A5H3_9ACTN</name>
<reference evidence="2 3" key="1">
    <citation type="journal article" date="2015" name="Int. J. Syst. Evol. Microbiol.">
        <title>Micromonospora costi sp. nov., isolated from a leaf of Costus speciosus.</title>
        <authorList>
            <person name="Thawai C."/>
        </authorList>
    </citation>
    <scope>NUCLEOTIDE SEQUENCE [LARGE SCALE GENOMIC DNA]</scope>
    <source>
        <strain evidence="2 3">CS1-12</strain>
    </source>
</reference>
<gene>
    <name evidence="2" type="ORF">D7193_14995</name>
</gene>
<comment type="caution">
    <text evidence="2">The sequence shown here is derived from an EMBL/GenBank/DDBJ whole genome shotgun (WGS) entry which is preliminary data.</text>
</comment>
<feature type="domain" description="HTH cro/C1-type" evidence="1">
    <location>
        <begin position="88"/>
        <end position="143"/>
    </location>
</feature>
<dbReference type="OrthoDB" id="3405385at2"/>
<evidence type="ECO:0000259" key="1">
    <source>
        <dbReference type="PROSITE" id="PS50943"/>
    </source>
</evidence>
<dbReference type="InterPro" id="IPR001387">
    <property type="entry name" value="Cro/C1-type_HTH"/>
</dbReference>
<dbReference type="Pfam" id="PF13560">
    <property type="entry name" value="HTH_31"/>
    <property type="match status" value="1"/>
</dbReference>